<dbReference type="Proteomes" id="UP000193017">
    <property type="component" value="Chromosome"/>
</dbReference>
<dbReference type="Pfam" id="PF09350">
    <property type="entry name" value="DJC28_CD"/>
    <property type="match status" value="1"/>
</dbReference>
<keyword evidence="3" id="KW-1185">Reference proteome</keyword>
<dbReference type="RefSeq" id="WP_085377204.1">
    <property type="nucleotide sequence ID" value="NZ_CP020612.1"/>
</dbReference>
<gene>
    <name evidence="2" type="ORF">B0A89_05055</name>
</gene>
<dbReference type="InterPro" id="IPR018961">
    <property type="entry name" value="DnaJ_homolog_subfam-C_membr-28"/>
</dbReference>
<reference evidence="2 3" key="1">
    <citation type="submission" date="2017-03" db="EMBL/GenBank/DDBJ databases">
        <title>Genome sequence of Paracoccus contaminans isolated from a water microcosm.</title>
        <authorList>
            <person name="Aurass P."/>
            <person name="Karste S."/>
            <person name="Trost E."/>
            <person name="Glaeser S.P."/>
            <person name="Kaempfer P."/>
            <person name="Flieger A."/>
        </authorList>
    </citation>
    <scope>NUCLEOTIDE SEQUENCE [LARGE SCALE GENOMIC DNA]</scope>
    <source>
        <strain evidence="3">RKI 16-01929T\LMG 29738T\CCM 8701T\CIP 111112T</strain>
    </source>
</reference>
<dbReference type="OrthoDB" id="8448455at2"/>
<proteinExistence type="predicted"/>
<accession>A0A1W6CW50</accession>
<protein>
    <recommendedName>
        <fullName evidence="1">DnaJ homologue subfamily C member 28 conserved domain-containing protein</fullName>
    </recommendedName>
</protein>
<dbReference type="STRING" id="1945662.B0A89_05055"/>
<evidence type="ECO:0000259" key="1">
    <source>
        <dbReference type="Pfam" id="PF09350"/>
    </source>
</evidence>
<dbReference type="KEGG" id="pcon:B0A89_05055"/>
<organism evidence="2 3">
    <name type="scientific">Paracoccus contaminans</name>
    <dbReference type="NCBI Taxonomy" id="1945662"/>
    <lineage>
        <taxon>Bacteria</taxon>
        <taxon>Pseudomonadati</taxon>
        <taxon>Pseudomonadota</taxon>
        <taxon>Alphaproteobacteria</taxon>
        <taxon>Rhodobacterales</taxon>
        <taxon>Paracoccaceae</taxon>
        <taxon>Paracoccus</taxon>
    </lineage>
</organism>
<dbReference type="AlphaFoldDB" id="A0A1W6CW50"/>
<evidence type="ECO:0000313" key="3">
    <source>
        <dbReference type="Proteomes" id="UP000193017"/>
    </source>
</evidence>
<sequence>MHWFERIALRRTDEAAAKGQLSGLAGEGRPLDPVRLRESADDVLHRMMADGGFLPPEMQLAKDIAVQRAVMDQIEDEAERRALGRRIALMELKRGVMADARRRSARG</sequence>
<name>A0A1W6CW50_9RHOB</name>
<evidence type="ECO:0000313" key="2">
    <source>
        <dbReference type="EMBL" id="ARJ69087.1"/>
    </source>
</evidence>
<feature type="domain" description="DnaJ homologue subfamily C member 28 conserved" evidence="1">
    <location>
        <begin position="11"/>
        <end position="70"/>
    </location>
</feature>
<dbReference type="EMBL" id="CP020612">
    <property type="protein sequence ID" value="ARJ69087.1"/>
    <property type="molecule type" value="Genomic_DNA"/>
</dbReference>